<organism evidence="1 2">
    <name type="scientific">Rhizobium lentis</name>
    <dbReference type="NCBI Taxonomy" id="1138194"/>
    <lineage>
        <taxon>Bacteria</taxon>
        <taxon>Pseudomonadati</taxon>
        <taxon>Pseudomonadota</taxon>
        <taxon>Alphaproteobacteria</taxon>
        <taxon>Hyphomicrobiales</taxon>
        <taxon>Rhizobiaceae</taxon>
        <taxon>Rhizobium/Agrobacterium group</taxon>
        <taxon>Rhizobium</taxon>
    </lineage>
</organism>
<dbReference type="RefSeq" id="WP_221133364.1">
    <property type="nucleotide sequence ID" value="NZ_JABDYC010000001.1"/>
</dbReference>
<accession>A0A9Q3M7R1</accession>
<evidence type="ECO:0000313" key="1">
    <source>
        <dbReference type="EMBL" id="MBX5021221.1"/>
    </source>
</evidence>
<dbReference type="EMBL" id="JABDYC010000001">
    <property type="protein sequence ID" value="MBX5021221.1"/>
    <property type="molecule type" value="Genomic_DNA"/>
</dbReference>
<dbReference type="Proteomes" id="UP000749740">
    <property type="component" value="Unassembled WGS sequence"/>
</dbReference>
<comment type="caution">
    <text evidence="1">The sequence shown here is derived from an EMBL/GenBank/DDBJ whole genome shotgun (WGS) entry which is preliminary data.</text>
</comment>
<reference evidence="1" key="1">
    <citation type="submission" date="2020-04" db="EMBL/GenBank/DDBJ databases">
        <title>Global-level population genomics: horizontal gene transfer, symbiosis and evolution in Rhizobia.</title>
        <authorList>
            <person name="Gai Y."/>
        </authorList>
    </citation>
    <scope>NUCLEOTIDE SEQUENCE</scope>
    <source>
        <strain evidence="1">BLR57</strain>
    </source>
</reference>
<dbReference type="AlphaFoldDB" id="A0A9Q3M7R1"/>
<gene>
    <name evidence="1" type="ORF">HJB63_01265</name>
</gene>
<proteinExistence type="predicted"/>
<sequence>MTKVLLHRSYKSREPGTILDIPKSEAEGLVNIGIGEVLKEEQPAPKKTAKGADAD</sequence>
<name>A0A9Q3M7R1_9HYPH</name>
<protein>
    <submittedName>
        <fullName evidence="1">Uncharacterized protein</fullName>
    </submittedName>
</protein>
<evidence type="ECO:0000313" key="2">
    <source>
        <dbReference type="Proteomes" id="UP000749740"/>
    </source>
</evidence>